<evidence type="ECO:0000313" key="2">
    <source>
        <dbReference type="EMBL" id="CAF3948701.1"/>
    </source>
</evidence>
<protein>
    <submittedName>
        <fullName evidence="1">Uncharacterized protein</fullName>
    </submittedName>
</protein>
<dbReference type="AlphaFoldDB" id="A0A814V7M0"/>
<dbReference type="Proteomes" id="UP000681722">
    <property type="component" value="Unassembled WGS sequence"/>
</dbReference>
<evidence type="ECO:0000313" key="3">
    <source>
        <dbReference type="Proteomes" id="UP000663829"/>
    </source>
</evidence>
<gene>
    <name evidence="1" type="ORF">GPM918_LOCUS22873</name>
    <name evidence="2" type="ORF">SRO942_LOCUS22870</name>
</gene>
<evidence type="ECO:0000313" key="1">
    <source>
        <dbReference type="EMBL" id="CAF1184441.1"/>
    </source>
</evidence>
<sequence>MPPAKIVPSAPTTPNTIDKLERSLEKKSGDADNRWATIDDIQQFLDGVNNLGDNYRELDHNEVGFRVEDLIWGLMYFSQLI</sequence>
<organism evidence="1 3">
    <name type="scientific">Didymodactylos carnosus</name>
    <dbReference type="NCBI Taxonomy" id="1234261"/>
    <lineage>
        <taxon>Eukaryota</taxon>
        <taxon>Metazoa</taxon>
        <taxon>Spiralia</taxon>
        <taxon>Gnathifera</taxon>
        <taxon>Rotifera</taxon>
        <taxon>Eurotatoria</taxon>
        <taxon>Bdelloidea</taxon>
        <taxon>Philodinida</taxon>
        <taxon>Philodinidae</taxon>
        <taxon>Didymodactylos</taxon>
    </lineage>
</organism>
<dbReference type="EMBL" id="CAJOBC010007970">
    <property type="protein sequence ID" value="CAF3948701.1"/>
    <property type="molecule type" value="Genomic_DNA"/>
</dbReference>
<dbReference type="Proteomes" id="UP000663829">
    <property type="component" value="Unassembled WGS sequence"/>
</dbReference>
<proteinExistence type="predicted"/>
<accession>A0A814V7M0</accession>
<dbReference type="EMBL" id="CAJNOQ010007970">
    <property type="protein sequence ID" value="CAF1184441.1"/>
    <property type="molecule type" value="Genomic_DNA"/>
</dbReference>
<keyword evidence="3" id="KW-1185">Reference proteome</keyword>
<reference evidence="1" key="1">
    <citation type="submission" date="2021-02" db="EMBL/GenBank/DDBJ databases">
        <authorList>
            <person name="Nowell W R."/>
        </authorList>
    </citation>
    <scope>NUCLEOTIDE SEQUENCE</scope>
</reference>
<comment type="caution">
    <text evidence="1">The sequence shown here is derived from an EMBL/GenBank/DDBJ whole genome shotgun (WGS) entry which is preliminary data.</text>
</comment>
<name>A0A814V7M0_9BILA</name>